<feature type="chain" id="PRO_5017316676" description="Lipoprotein" evidence="2">
    <location>
        <begin position="26"/>
        <end position="89"/>
    </location>
</feature>
<dbReference type="Proteomes" id="UP000265431">
    <property type="component" value="Unassembled WGS sequence"/>
</dbReference>
<gene>
    <name evidence="3" type="ORF">D1224_04320</name>
</gene>
<name>A0A399QZ44_9PROT</name>
<feature type="compositionally biased region" description="Acidic residues" evidence="1">
    <location>
        <begin position="79"/>
        <end position="89"/>
    </location>
</feature>
<evidence type="ECO:0000313" key="3">
    <source>
        <dbReference type="EMBL" id="RIJ23494.1"/>
    </source>
</evidence>
<organism evidence="3 4">
    <name type="scientific">Henriciella barbarensis</name>
    <dbReference type="NCBI Taxonomy" id="86342"/>
    <lineage>
        <taxon>Bacteria</taxon>
        <taxon>Pseudomonadati</taxon>
        <taxon>Pseudomonadota</taxon>
        <taxon>Alphaproteobacteria</taxon>
        <taxon>Hyphomonadales</taxon>
        <taxon>Hyphomonadaceae</taxon>
        <taxon>Henriciella</taxon>
    </lineage>
</organism>
<feature type="signal peptide" evidence="2">
    <location>
        <begin position="1"/>
        <end position="25"/>
    </location>
</feature>
<evidence type="ECO:0000313" key="4">
    <source>
        <dbReference type="Proteomes" id="UP000265431"/>
    </source>
</evidence>
<keyword evidence="4" id="KW-1185">Reference proteome</keyword>
<reference evidence="3 4" key="1">
    <citation type="submission" date="2018-08" db="EMBL/GenBank/DDBJ databases">
        <title>Henriciella mobilis sp. nov., isolated from seawater.</title>
        <authorList>
            <person name="Cheng H."/>
            <person name="Wu Y.-H."/>
            <person name="Xu X.-W."/>
            <person name="Guo L.-L."/>
        </authorList>
    </citation>
    <scope>NUCLEOTIDE SEQUENCE [LARGE SCALE GENOMIC DNA]</scope>
    <source>
        <strain evidence="3 4">CCUG66934</strain>
    </source>
</reference>
<evidence type="ECO:0000256" key="2">
    <source>
        <dbReference type="SAM" id="SignalP"/>
    </source>
</evidence>
<proteinExistence type="predicted"/>
<evidence type="ECO:0008006" key="5">
    <source>
        <dbReference type="Google" id="ProtNLM"/>
    </source>
</evidence>
<dbReference type="AlphaFoldDB" id="A0A399QZ44"/>
<feature type="region of interest" description="Disordered" evidence="1">
    <location>
        <begin position="54"/>
        <end position="89"/>
    </location>
</feature>
<protein>
    <recommendedName>
        <fullName evidence="5">Lipoprotein</fullName>
    </recommendedName>
</protein>
<comment type="caution">
    <text evidence="3">The sequence shown here is derived from an EMBL/GenBank/DDBJ whole genome shotgun (WGS) entry which is preliminary data.</text>
</comment>
<evidence type="ECO:0000256" key="1">
    <source>
        <dbReference type="SAM" id="MobiDB-lite"/>
    </source>
</evidence>
<sequence length="89" mass="8981">MLAGMATLSRPAKTLALLLTAAALAACVGPRKEAVPYMSSEGVANAAYTATYNGNASASGKSRAKPAAEIEGTGKPETPVDDIAEVSER</sequence>
<dbReference type="EMBL" id="QWGB01000005">
    <property type="protein sequence ID" value="RIJ23494.1"/>
    <property type="molecule type" value="Genomic_DNA"/>
</dbReference>
<accession>A0A399QZ44</accession>
<keyword evidence="2" id="KW-0732">Signal</keyword>